<organism evidence="1 2">
    <name type="scientific">Ruthenibacterium lactatiformans</name>
    <dbReference type="NCBI Taxonomy" id="1550024"/>
    <lineage>
        <taxon>Bacteria</taxon>
        <taxon>Bacillati</taxon>
        <taxon>Bacillota</taxon>
        <taxon>Clostridia</taxon>
        <taxon>Eubacteriales</taxon>
        <taxon>Oscillospiraceae</taxon>
        <taxon>Ruthenibacterium</taxon>
    </lineage>
</organism>
<comment type="caution">
    <text evidence="1">The sequence shown here is derived from an EMBL/GenBank/DDBJ whole genome shotgun (WGS) entry which is preliminary data.</text>
</comment>
<dbReference type="RefSeq" id="WP_009322626.1">
    <property type="nucleotide sequence ID" value="NZ_LMUA01000025.1"/>
</dbReference>
<dbReference type="Proteomes" id="UP000053433">
    <property type="component" value="Unassembled WGS sequence"/>
</dbReference>
<protein>
    <submittedName>
        <fullName evidence="1">Uncharacterized protein</fullName>
    </submittedName>
</protein>
<dbReference type="AlphaFoldDB" id="A0A0W7TN42"/>
<evidence type="ECO:0000313" key="1">
    <source>
        <dbReference type="EMBL" id="KUE75250.1"/>
    </source>
</evidence>
<name>A0A0W7TN42_9FIRM</name>
<gene>
    <name evidence="1" type="ORF">ASJ35_14675</name>
</gene>
<accession>A0A0W7TN42</accession>
<proteinExistence type="predicted"/>
<reference evidence="1 2" key="1">
    <citation type="submission" date="2015-10" db="EMBL/GenBank/DDBJ databases">
        <title>A novel member of the family Ruminococcaceae isolated from human faeces.</title>
        <authorList>
            <person name="Shkoporov A.N."/>
            <person name="Chaplin A.V."/>
            <person name="Motuzova O.V."/>
            <person name="Kafarskaia L.I."/>
            <person name="Efimov B.A."/>
        </authorList>
    </citation>
    <scope>NUCLEOTIDE SEQUENCE [LARGE SCALE GENOMIC DNA]</scope>
    <source>
        <strain evidence="1 2">668</strain>
    </source>
</reference>
<evidence type="ECO:0000313" key="2">
    <source>
        <dbReference type="Proteomes" id="UP000053433"/>
    </source>
</evidence>
<sequence length="149" mass="16896">MGYQESLIYIQPQEQVGQIVKEYLMARQQAPSGRFLADIPAAVRLQAPLKGCPAGSVLLWAAGERSSDMLQAAMPDDWRLPGFCTVRTIPVEDIQHLLDHAVRDGIENEHLAYSRSFKYMPLDLYFVEYVSMRERRKTNREKGGGGPER</sequence>
<dbReference type="EMBL" id="LMUA01000025">
    <property type="protein sequence ID" value="KUE75250.1"/>
    <property type="molecule type" value="Genomic_DNA"/>
</dbReference>